<evidence type="ECO:0000313" key="3">
    <source>
        <dbReference type="Proteomes" id="UP001281003"/>
    </source>
</evidence>
<reference evidence="2" key="2">
    <citation type="submission" date="2023-07" db="EMBL/GenBank/DDBJ databases">
        <authorList>
            <consortium name="Lawrence Berkeley National Laboratory"/>
            <person name="Haridas S."/>
            <person name="Hensen N."/>
            <person name="Bonometti L."/>
            <person name="Westerberg I."/>
            <person name="Brannstrom I.O."/>
            <person name="Guillou S."/>
            <person name="Cros-Aarteil S."/>
            <person name="Calhoun S."/>
            <person name="Kuo A."/>
            <person name="Mondo S."/>
            <person name="Pangilinan J."/>
            <person name="Riley R."/>
            <person name="LaButti K."/>
            <person name="Andreopoulos B."/>
            <person name="Lipzen A."/>
            <person name="Chen C."/>
            <person name="Yanf M."/>
            <person name="Daum C."/>
            <person name="Ng V."/>
            <person name="Clum A."/>
            <person name="Steindorff A."/>
            <person name="Ohm R."/>
            <person name="Martin F."/>
            <person name="Silar P."/>
            <person name="Natvig D."/>
            <person name="Lalanne C."/>
            <person name="Gautier V."/>
            <person name="Ament-velasquez S.L."/>
            <person name="Kruys A."/>
            <person name="Hutchinson M.I."/>
            <person name="Powell A.J."/>
            <person name="Barry K."/>
            <person name="Miller A.N."/>
            <person name="Grigoriev I.V."/>
            <person name="Debuchy R."/>
            <person name="Gladieux P."/>
            <person name="Thoren M.H."/>
            <person name="Johannesson H."/>
        </authorList>
    </citation>
    <scope>NUCLEOTIDE SEQUENCE</scope>
    <source>
        <strain evidence="2">FGSC 1904</strain>
    </source>
</reference>
<reference evidence="2" key="1">
    <citation type="journal article" date="2023" name="Mol. Phylogenet. Evol.">
        <title>Genome-scale phylogeny and comparative genomics of the fungal order Sordariales.</title>
        <authorList>
            <person name="Hensen N."/>
            <person name="Bonometti L."/>
            <person name="Westerberg I."/>
            <person name="Brannstrom I.O."/>
            <person name="Guillou S."/>
            <person name="Cros-Aarteil S."/>
            <person name="Calhoun S."/>
            <person name="Haridas S."/>
            <person name="Kuo A."/>
            <person name="Mondo S."/>
            <person name="Pangilinan J."/>
            <person name="Riley R."/>
            <person name="LaButti K."/>
            <person name="Andreopoulos B."/>
            <person name="Lipzen A."/>
            <person name="Chen C."/>
            <person name="Yan M."/>
            <person name="Daum C."/>
            <person name="Ng V."/>
            <person name="Clum A."/>
            <person name="Steindorff A."/>
            <person name="Ohm R.A."/>
            <person name="Martin F."/>
            <person name="Silar P."/>
            <person name="Natvig D.O."/>
            <person name="Lalanne C."/>
            <person name="Gautier V."/>
            <person name="Ament-Velasquez S.L."/>
            <person name="Kruys A."/>
            <person name="Hutchinson M.I."/>
            <person name="Powell A.J."/>
            <person name="Barry K."/>
            <person name="Miller A.N."/>
            <person name="Grigoriev I.V."/>
            <person name="Debuchy R."/>
            <person name="Gladieux P."/>
            <person name="Hiltunen Thoren M."/>
            <person name="Johannesson H."/>
        </authorList>
    </citation>
    <scope>NUCLEOTIDE SEQUENCE</scope>
    <source>
        <strain evidence="2">FGSC 1904</strain>
    </source>
</reference>
<comment type="caution">
    <text evidence="2">The sequence shown here is derived from an EMBL/GenBank/DDBJ whole genome shotgun (WGS) entry which is preliminary data.</text>
</comment>
<accession>A0AAE0PHK5</accession>
<keyword evidence="1" id="KW-1133">Transmembrane helix</keyword>
<dbReference type="AlphaFoldDB" id="A0AAE0PHK5"/>
<evidence type="ECO:0000313" key="2">
    <source>
        <dbReference type="EMBL" id="KAK3399917.1"/>
    </source>
</evidence>
<evidence type="ECO:0000256" key="1">
    <source>
        <dbReference type="SAM" id="Phobius"/>
    </source>
</evidence>
<dbReference type="Proteomes" id="UP001281003">
    <property type="component" value="Unassembled WGS sequence"/>
</dbReference>
<keyword evidence="1" id="KW-0472">Membrane</keyword>
<keyword evidence="3" id="KW-1185">Reference proteome</keyword>
<name>A0AAE0PHK5_SORBR</name>
<protein>
    <submittedName>
        <fullName evidence="2">Uncharacterized protein</fullName>
    </submittedName>
</protein>
<keyword evidence="1" id="KW-0812">Transmembrane</keyword>
<gene>
    <name evidence="2" type="ORF">B0T20DRAFT_172781</name>
</gene>
<dbReference type="EMBL" id="JAUTDP010000004">
    <property type="protein sequence ID" value="KAK3399917.1"/>
    <property type="molecule type" value="Genomic_DNA"/>
</dbReference>
<organism evidence="2 3">
    <name type="scientific">Sordaria brevicollis</name>
    <dbReference type="NCBI Taxonomy" id="83679"/>
    <lineage>
        <taxon>Eukaryota</taxon>
        <taxon>Fungi</taxon>
        <taxon>Dikarya</taxon>
        <taxon>Ascomycota</taxon>
        <taxon>Pezizomycotina</taxon>
        <taxon>Sordariomycetes</taxon>
        <taxon>Sordariomycetidae</taxon>
        <taxon>Sordariales</taxon>
        <taxon>Sordariaceae</taxon>
        <taxon>Sordaria</taxon>
    </lineage>
</organism>
<proteinExistence type="predicted"/>
<sequence length="246" mass="27913">MANDSQDSGLSIAANIIGLLTFALSALNLVIVRVLQNERRVMEELGKKGWIDSLRALEQRVRYIQLFDSSFLGFRSNNNLSTYAPSNVETPVENSTLGGSPSDEKLHATLKDVQKCYDKAKRLIYQTEEILHVLAEGVSITGYARATIRLILRWDVKGFYEASFKIWIQLRNWRETSRTMDKLEDNYRELLSIVAEVDAHILLLQGIKLLQLQRTIERRTNTQLETVNTVNTTSSTELTPARPSPS</sequence>
<feature type="transmembrane region" description="Helical" evidence="1">
    <location>
        <begin position="12"/>
        <end position="35"/>
    </location>
</feature>